<name>A0ABN6I016_9FLAO</name>
<accession>A0ABN6I016</accession>
<reference evidence="2 3" key="1">
    <citation type="submission" date="2021-06" db="EMBL/GenBank/DDBJ databases">
        <title>Whole genome sequences of Flavobacterium sp. KK2020170 and assembly.</title>
        <authorList>
            <person name="Kitahara K."/>
            <person name="Miyoshi S."/>
            <person name="Uesaka K."/>
        </authorList>
    </citation>
    <scope>NUCLEOTIDE SEQUENCE [LARGE SCALE GENOMIC DNA]</scope>
    <source>
        <strain evidence="2 3">KK2020170</strain>
    </source>
</reference>
<feature type="transmembrane region" description="Helical" evidence="1">
    <location>
        <begin position="6"/>
        <end position="23"/>
    </location>
</feature>
<evidence type="ECO:0000313" key="3">
    <source>
        <dbReference type="Proteomes" id="UP000825258"/>
    </source>
</evidence>
<sequence length="258" mass="30655">MNSSFVLIIIVAIVLVIGFYFLFKSSESEKQYFKNLKKSLEDEFIIDPETGAKLTLEQAESGIWNPEEVEYYNEEEDPFITDEYRAFKEIGEYYKEELNYKNIELVDSDIELFESINMFTKYKEWYFFESITKYEKNVTIGFIAVSLGDMQFSRTNQLFCWIKNLDFSGHYILTEKTKVEENLLKLNSIELKAFGSYHCESIKKTFHEIQLFQLFEKVSEIAGLDIEYFEGNLFFKTKKEMTKNDIYRFEELINEIVG</sequence>
<proteinExistence type="predicted"/>
<keyword evidence="1" id="KW-0812">Transmembrane</keyword>
<evidence type="ECO:0000313" key="2">
    <source>
        <dbReference type="EMBL" id="BCY29345.1"/>
    </source>
</evidence>
<dbReference type="Proteomes" id="UP000825258">
    <property type="component" value="Chromosome"/>
</dbReference>
<evidence type="ECO:0000256" key="1">
    <source>
        <dbReference type="SAM" id="Phobius"/>
    </source>
</evidence>
<keyword evidence="3" id="KW-1185">Reference proteome</keyword>
<gene>
    <name evidence="2" type="ORF">KK2020170_22130</name>
</gene>
<keyword evidence="1" id="KW-1133">Transmembrane helix</keyword>
<dbReference type="EMBL" id="AP024749">
    <property type="protein sequence ID" value="BCY29345.1"/>
    <property type="molecule type" value="Genomic_DNA"/>
</dbReference>
<keyword evidence="1" id="KW-0472">Membrane</keyword>
<protein>
    <submittedName>
        <fullName evidence="2">Uncharacterized protein</fullName>
    </submittedName>
</protein>
<organism evidence="2 3">
    <name type="scientific">Flavobacterium okayamense</name>
    <dbReference type="NCBI Taxonomy" id="2830782"/>
    <lineage>
        <taxon>Bacteria</taxon>
        <taxon>Pseudomonadati</taxon>
        <taxon>Bacteroidota</taxon>
        <taxon>Flavobacteriia</taxon>
        <taxon>Flavobacteriales</taxon>
        <taxon>Flavobacteriaceae</taxon>
        <taxon>Flavobacterium</taxon>
    </lineage>
</organism>
<dbReference type="RefSeq" id="WP_221258433.1">
    <property type="nucleotide sequence ID" value="NZ_AP024749.1"/>
</dbReference>